<dbReference type="EMBL" id="JAZDQU010000001">
    <property type="protein sequence ID" value="MEE1883843.1"/>
    <property type="molecule type" value="Genomic_DNA"/>
</dbReference>
<organism evidence="1 2">
    <name type="scientific">Pedobacter flavus</name>
    <dbReference type="NCBI Taxonomy" id="3113906"/>
    <lineage>
        <taxon>Bacteria</taxon>
        <taxon>Pseudomonadati</taxon>
        <taxon>Bacteroidota</taxon>
        <taxon>Sphingobacteriia</taxon>
        <taxon>Sphingobacteriales</taxon>
        <taxon>Sphingobacteriaceae</taxon>
        <taxon>Pedobacter</taxon>
    </lineage>
</organism>
<dbReference type="InterPro" id="IPR018707">
    <property type="entry name" value="LpxR"/>
</dbReference>
<protein>
    <submittedName>
        <fullName evidence="1">Lipid A deacylase LpxR family protein</fullName>
    </submittedName>
</protein>
<sequence length="316" mass="36589">MKKLLITFFTFFIIKSSFAQKEDFKNSIGFKSDNDSYLFFGQDQYYTNGVFLSFQHAMDQSNLQKNVVKKTWGFSAAHKMYSPYSGNVKFAKYQDRPFAAYLYGSTNFNWYFKNEAVLKTELQLGVLGESAFGKEAQEFIHELIGFYEINGWQYQIRDMFAINSQIQYQHLITRTDNNKVDLSATGQIDFGNIYQAVGLGLNLRIGLFNQMFQSTFTQSAISNKAITPKFTDKEFYFYYKPFISIRSVDATIQGGHNTNSPVTFGIKPYLFTQTVGLSYNKRRFSIDYAAQFNTKEIKSKAKAHEFGTFTFNYKFN</sequence>
<dbReference type="Pfam" id="PF09982">
    <property type="entry name" value="LpxR"/>
    <property type="match status" value="1"/>
</dbReference>
<evidence type="ECO:0000313" key="1">
    <source>
        <dbReference type="EMBL" id="MEE1883843.1"/>
    </source>
</evidence>
<accession>A0ABU7GXQ4</accession>
<name>A0ABU7GXQ4_9SPHI</name>
<dbReference type="RefSeq" id="WP_330144768.1">
    <property type="nucleotide sequence ID" value="NZ_JAZDQU010000001.1"/>
</dbReference>
<reference evidence="1 2" key="1">
    <citation type="submission" date="2024-01" db="EMBL/GenBank/DDBJ databases">
        <title>Pedobacter sp. nov., isolated from oil-contaminated soil.</title>
        <authorList>
            <person name="Le N.T.T."/>
        </authorList>
    </citation>
    <scope>NUCLEOTIDE SEQUENCE [LARGE SCALE GENOMIC DNA]</scope>
    <source>
        <strain evidence="1 2">VNH31</strain>
    </source>
</reference>
<gene>
    <name evidence="1" type="ORF">VRU49_00295</name>
</gene>
<keyword evidence="2" id="KW-1185">Reference proteome</keyword>
<dbReference type="InterPro" id="IPR037107">
    <property type="entry name" value="Put_OMP_sf"/>
</dbReference>
<comment type="caution">
    <text evidence="1">The sequence shown here is derived from an EMBL/GenBank/DDBJ whole genome shotgun (WGS) entry which is preliminary data.</text>
</comment>
<evidence type="ECO:0000313" key="2">
    <source>
        <dbReference type="Proteomes" id="UP001337681"/>
    </source>
</evidence>
<dbReference type="Proteomes" id="UP001337681">
    <property type="component" value="Unassembled WGS sequence"/>
</dbReference>
<dbReference type="Gene3D" id="2.40.128.140">
    <property type="entry name" value="Outer membrane protein"/>
    <property type="match status" value="1"/>
</dbReference>
<proteinExistence type="predicted"/>